<dbReference type="InterPro" id="IPR007081">
    <property type="entry name" value="RNA_pol_Rpb1_5"/>
</dbReference>
<evidence type="ECO:0000256" key="9">
    <source>
        <dbReference type="SAM" id="MobiDB-lite"/>
    </source>
</evidence>
<keyword evidence="3 8" id="KW-0808">Transferase</keyword>
<comment type="subunit">
    <text evidence="8">In plastids the minimal PEP RNA polymerase catalytic core is composed of four subunits: alpha, beta, beta', and beta''. When a (nuclear-encoded) sigma factor is associated with the core the holoenzyme is formed, which can initiate transcription.</text>
</comment>
<feature type="binding site" evidence="8">
    <location>
        <position position="317"/>
    </location>
    <ligand>
        <name>Zn(2+)</name>
        <dbReference type="ChEBI" id="CHEBI:29105"/>
    </ligand>
</feature>
<feature type="domain" description="RNA polymerase Rpb1" evidence="11">
    <location>
        <begin position="107"/>
        <end position="184"/>
    </location>
</feature>
<keyword evidence="12" id="KW-0150">Chloroplast</keyword>
<name>A0A0D2NV92_9CHLO</name>
<dbReference type="Pfam" id="PF05000">
    <property type="entry name" value="RNA_pol_Rpb1_4"/>
    <property type="match status" value="1"/>
</dbReference>
<dbReference type="Proteomes" id="UP000054498">
    <property type="component" value="Chloroplast CP"/>
</dbReference>
<dbReference type="Gene3D" id="1.10.132.30">
    <property type="match status" value="1"/>
</dbReference>
<feature type="domain" description="RNA polymerase Rpb1" evidence="10">
    <location>
        <begin position="2350"/>
        <end position="2397"/>
    </location>
</feature>
<dbReference type="STRING" id="145388.A0A0D2NV92"/>
<dbReference type="PANTHER" id="PTHR19376">
    <property type="entry name" value="DNA-DIRECTED RNA POLYMERASE"/>
    <property type="match status" value="1"/>
</dbReference>
<comment type="cofactor">
    <cofactor evidence="8">
        <name>Zn(2+)</name>
        <dbReference type="ChEBI" id="CHEBI:29105"/>
    </cofactor>
    <text evidence="8">Binds 1 Zn(2+) ion per subunit.</text>
</comment>
<dbReference type="GO" id="GO:0003677">
    <property type="term" value="F:DNA binding"/>
    <property type="evidence" value="ECO:0007669"/>
    <property type="project" value="UniProtKB-UniRule"/>
</dbReference>
<sequence length="2499" mass="289875">MDSSRQKIKNVNFSLLKDNNPIFWNFSLDKVRLKNFVSWFFKNHGEKKTLQLLEQLKNLGFGYATQAGISLGIEDLKIPPNKNKLLAEAENSISNSLISYRKGEITGIEKRQQFIETWHEISENLKQEVVRYFEKTNILNPVYMMAFSGARGNLSQVRQLVGMRGLMSDPQGKIIEFPIQSNFREGLTLTEYLISTYGARKGIVDTALRTATAGYLTRRLVDVAQHVIVSTFDCGTKRGIFLFDMKEGNKTIYSFSNRLIGRVLAQNIYASVNVNQLLKTEASKSKLGFRNQEINTELATAIAKLHKKALVRSPLTCETRKLVCQLCYGWSLATSRLVSVGEAVGVIAGQSIGEPGTQLTMRTFHTGGVFSGEITEQINAPFSGIAEYSEPISGACIRTPLGFLAFLTKTNGTLFFKKSKMKLLEDDSLHLNKTLTNESSVMNVYKIPSFTVLFARHGEFIEKSKFLAQISLFPTGQKTTQTIEQTIYSSLEGEVYYNQIDLLEDIDEKYGEHISKAEDWSKVWVLSAKISNNTLVSDYLPKCGDFVSKNSIVNQIQWLTNFSQPSYINYNTSNASNFKNSDYSYESKRLFKSFQSYSLSNNKLKSNLTLNSSFNAVLALKTKSIDNFSSNFKIFSKYQKRKKFLLNNINLTNLNQRQIFSVYYLRNIQTCFVYPYQFNFRYNFLKSIAQTVIFLPILGSGVLTNWLNLKSLKHKKNKKQKVMNLVQKQSTVLVKRLNLNKKFKVRHNVVMRGQASRPGGALPPGPQKSPRSGGQGPPQSPRPNGSGGSPRALGPGGGPPRALNKTNFFHPLILANFVSFSSTLNTKTLKNFYKRKSKISNVKLEKSIVYPYFPNNYPNPLSEYNYLNKSDTDFWLYKKSMENVFNKFSFKNQAQLKNLQNSKQKKHHGSSIITKFEKNKIRNIFFKKTTTLKREQLSIKTPILFLNTEKICYRKLGYFVSIEIEPNKRDQLFSFLPLQNDSSMDIHKIHILNKSLGFSSFLSLKKNLKNTKLKNPNANNTLNLNNTDSWSLNSNQGFYWFPEFSQTITNGIFSVLGPTISQKIFKTKFFKLKTKNTKSAFFYTKKYIQFLNLAQSQITKKNLTNKMNFSKTFRKKKFSKFLKNQEKNKGTIFQSVLFSNLANINLAYHSETKDVRFTNKNFYLSHFNQDSFSKKLQLIFMNIENYQMFHFVSPLNKYPWFEKKSHEKAFNYLKTLNHKSLKQQLKSNYISVKKSFIIDNFKQTEKKDSKKSSERKIFSFSKKDLEYSKNLTVKLNQFKKLSTPFQEIYWLAQENYSLNVLINNNKLKNFGLNESRFIFNSNHTNFNRIKERTNIYLTNYQGLKKEFVFKYDGLLKIHTSEVLNTFNKNGQLDKPVNLNFTKSSSLAHSKLKVKFIKYVLMKKNFKRNLFLNTQTQQNLHKSKVNGLFCVNLKNYNNFLSSLPLLQRTNISTRSPENFTTVKNFAKKKYSKKISKTKNLALNITLKPGWIYKTTNLSNIFNIHKLLISAGNNLLDDICFEQQNIFVEIISLNKMCLPNLFKTDFKNQKSTNSFNTLIKVKNSKCRFLQKNKDIKQKHQKNLLKFGGTNGRWGPRGGETPPQALRFIKPKRTPSASRSPRKLRDVTALFFLIRPLNHRLFPNHQQMKRALYKCMQKKRTNELNSSNFLYKKYFSNELNQQTNALKSLSNFEPLDFQLTRMNLWDSTFVSKKQKFLLFNSKKLNPKQKIEETPKKTSFSTLFPNSFFKSFSKKGQVFYLAKKISNFFSNSSNFRKYERGRNCILEKAYFSNYSVNFTQCKVSLSLSRSSIANASTTAAGFLAYSFPQISLNKEPTRMDFSEYSSTEYNNYLKNQYLRILMIRSSHSLFQKNNAFFSKTQKFSEVSNSLEKSRFRFYKKRIINLQSFLNFYNSMPFFEYSLNQKYGFLANQKLFASSFYKQQFENYFKITVLDSKTIFNETFNGKRFIQKKRNKNVVSDFSRNFPISKNHLILKKNFLKNTMSLGLTSFYSPYEGEVLKIYNQNSDILNLRKSVNVYLETGLEQERQQQKLILTKSDIFGLELPITKVSFLDLKKPLQSPVRFFDSMWGSKQSSNVVLSVPSSESSIWRKIDFFRSFFRTVDSWKNSREWHPLNRGHEKTNFSKTYKPEIFNFNHLEDQTFFNLISTKNSLKFLLFYHERFKRLEKHYYDEFDLNQYKISDFNTHYKNKRYKIKTVSFDLINQNKKLRLGAFVSTGEKFYSNLTFLKSGLIIHLSSKKLTLRKAQFFFISPQAILHTYHGHCLTKNSPVMTLPFQTLKTGDIVQGIPKVEQYLEARTTIRGRLFLNSLPVLLYAIYQRYSSQLNMEKAVQQSFLKIQQILVDGVQRVYRSQGVSIADKHLEIIVRQMTSKVKIVYGGQTGFFPGEFVDLEFVERINRFLMVKIRYEPVVLGITRASLEVDSFLSAASFQQTTKVLSRAAMENKKDFLKGLKENLLVGNLLPAGTGYIVPISEKRFSKILIDD</sequence>
<dbReference type="Gene3D" id="1.10.274.100">
    <property type="entry name" value="RNA polymerase Rpb1, domain 3"/>
    <property type="match status" value="1"/>
</dbReference>
<geneLocation type="chloroplast" evidence="12"/>
<dbReference type="HAMAP" id="MF_01324">
    <property type="entry name" value="RNApol_bact_RpoC2"/>
    <property type="match status" value="1"/>
</dbReference>
<evidence type="ECO:0000256" key="7">
    <source>
        <dbReference type="ARBA" id="ARBA00023163"/>
    </source>
</evidence>
<dbReference type="InterPro" id="IPR012756">
    <property type="entry name" value="DNA-dir_RpoC2_beta_pp"/>
</dbReference>
<accession>A0A0D2NV92</accession>
<feature type="binding site" evidence="8">
    <location>
        <position position="234"/>
    </location>
    <ligand>
        <name>Zn(2+)</name>
        <dbReference type="ChEBI" id="CHEBI:29105"/>
    </ligand>
</feature>
<dbReference type="NCBIfam" id="TIGR02388">
    <property type="entry name" value="rpoC2_cyan"/>
    <property type="match status" value="1"/>
</dbReference>
<evidence type="ECO:0000256" key="6">
    <source>
        <dbReference type="ARBA" id="ARBA00022833"/>
    </source>
</evidence>
<keyword evidence="6 8" id="KW-0862">Zinc</keyword>
<protein>
    <recommendedName>
        <fullName evidence="8">DNA-directed RNA polymerase subunit beta''</fullName>
        <ecNumber evidence="8">2.7.7.6</ecNumber>
    </recommendedName>
    <alternativeName>
        <fullName evidence="8">PEP</fullName>
    </alternativeName>
    <alternativeName>
        <fullName evidence="8">Plastid-encoded RNA polymerase subunit beta''</fullName>
        <shortName evidence="8">RNA polymerase subunit beta''</shortName>
    </alternativeName>
</protein>
<keyword evidence="7 8" id="KW-0804">Transcription</keyword>
<evidence type="ECO:0000256" key="3">
    <source>
        <dbReference type="ARBA" id="ARBA00022679"/>
    </source>
</evidence>
<dbReference type="GO" id="GO:0008270">
    <property type="term" value="F:zinc ion binding"/>
    <property type="evidence" value="ECO:0007669"/>
    <property type="project" value="UniProtKB-UniRule"/>
</dbReference>
<evidence type="ECO:0000313" key="13">
    <source>
        <dbReference type="Proteomes" id="UP000054498"/>
    </source>
</evidence>
<dbReference type="EC" id="2.7.7.6" evidence="8"/>
<dbReference type="GO" id="GO:0009507">
    <property type="term" value="C:chloroplast"/>
    <property type="evidence" value="ECO:0007669"/>
    <property type="project" value="UniProtKB-SubCell"/>
</dbReference>
<dbReference type="PANTHER" id="PTHR19376:SF68">
    <property type="entry name" value="DNA-DIRECTED RNA POLYMERASE SUBUNIT BETA"/>
    <property type="match status" value="1"/>
</dbReference>
<organism evidence="12 13">
    <name type="scientific">Monoraphidium neglectum</name>
    <dbReference type="NCBI Taxonomy" id="145388"/>
    <lineage>
        <taxon>Eukaryota</taxon>
        <taxon>Viridiplantae</taxon>
        <taxon>Chlorophyta</taxon>
        <taxon>core chlorophytes</taxon>
        <taxon>Chlorophyceae</taxon>
        <taxon>CS clade</taxon>
        <taxon>Sphaeropleales</taxon>
        <taxon>Selenastraceae</taxon>
        <taxon>Monoraphidium</taxon>
    </lineage>
</organism>
<keyword evidence="1 8" id="KW-0240">DNA-directed RNA polymerase</keyword>
<feature type="domain" description="RNA polymerase Rpb1" evidence="10">
    <location>
        <begin position="186"/>
        <end position="637"/>
    </location>
</feature>
<keyword evidence="13" id="KW-1185">Reference proteome</keyword>
<comment type="subcellular location">
    <subcellularLocation>
        <location evidence="8">Plastid</location>
        <location evidence="8">Chloroplast</location>
    </subcellularLocation>
</comment>
<dbReference type="EMBL" id="CM002678">
    <property type="protein sequence ID" value="KIZ07971.1"/>
    <property type="molecule type" value="Genomic_DNA"/>
</dbReference>
<gene>
    <name evidence="8" type="primary">rpoC2</name>
    <name evidence="12" type="ORF">MNEG_16744</name>
</gene>
<dbReference type="GO" id="GO:0000428">
    <property type="term" value="C:DNA-directed RNA polymerase complex"/>
    <property type="evidence" value="ECO:0007669"/>
    <property type="project" value="UniProtKB-KW"/>
</dbReference>
<dbReference type="InterPro" id="IPR038120">
    <property type="entry name" value="Rpb1_funnel_sf"/>
</dbReference>
<dbReference type="GO" id="GO:0003899">
    <property type="term" value="F:DNA-directed RNA polymerase activity"/>
    <property type="evidence" value="ECO:0007669"/>
    <property type="project" value="UniProtKB-UniRule"/>
</dbReference>
<dbReference type="Gene3D" id="1.10.1790.20">
    <property type="match status" value="1"/>
</dbReference>
<dbReference type="OrthoDB" id="498011at2759"/>
<keyword evidence="5 8" id="KW-0479">Metal-binding</keyword>
<dbReference type="Gene3D" id="1.10.150.390">
    <property type="match status" value="1"/>
</dbReference>
<reference evidence="12 13" key="1">
    <citation type="journal article" date="2013" name="BMC Genomics">
        <title>Reconstruction of the lipid metabolism for the microalga Monoraphidium neglectum from its genome sequence reveals characteristics suitable for biofuel production.</title>
        <authorList>
            <person name="Bogen C."/>
            <person name="Al-Dilaimi A."/>
            <person name="Albersmeier A."/>
            <person name="Wichmann J."/>
            <person name="Grundmann M."/>
            <person name="Rupp O."/>
            <person name="Lauersen K.J."/>
            <person name="Blifernez-Klassen O."/>
            <person name="Kalinowski J."/>
            <person name="Goesmann A."/>
            <person name="Mussgnug J.H."/>
            <person name="Kruse O."/>
        </authorList>
    </citation>
    <scope>NUCLEOTIDE SEQUENCE [LARGE SCALE GENOMIC DNA]</scope>
    <source>
        <strain evidence="12 13">SAG 48.87</strain>
    </source>
</reference>
<evidence type="ECO:0000256" key="4">
    <source>
        <dbReference type="ARBA" id="ARBA00022695"/>
    </source>
</evidence>
<evidence type="ECO:0000259" key="11">
    <source>
        <dbReference type="Pfam" id="PF05000"/>
    </source>
</evidence>
<feature type="binding site" evidence="8">
    <location>
        <position position="327"/>
    </location>
    <ligand>
        <name>Zn(2+)</name>
        <dbReference type="ChEBI" id="CHEBI:29105"/>
    </ligand>
</feature>
<proteinExistence type="inferred from homology"/>
<evidence type="ECO:0000256" key="2">
    <source>
        <dbReference type="ARBA" id="ARBA00022640"/>
    </source>
</evidence>
<evidence type="ECO:0000256" key="5">
    <source>
        <dbReference type="ARBA" id="ARBA00022723"/>
    </source>
</evidence>
<comment type="similarity">
    <text evidence="8">Belongs to the RNA polymerase beta' chain family. RpoC2 subfamily.</text>
</comment>
<evidence type="ECO:0000259" key="10">
    <source>
        <dbReference type="Pfam" id="PF04998"/>
    </source>
</evidence>
<evidence type="ECO:0000256" key="8">
    <source>
        <dbReference type="HAMAP-Rule" id="MF_01324"/>
    </source>
</evidence>
<evidence type="ECO:0000256" key="1">
    <source>
        <dbReference type="ARBA" id="ARBA00022478"/>
    </source>
</evidence>
<dbReference type="InterPro" id="IPR045867">
    <property type="entry name" value="DNA-dir_RpoC_beta_prime"/>
</dbReference>
<evidence type="ECO:0000313" key="12">
    <source>
        <dbReference type="EMBL" id="KIZ07971.1"/>
    </source>
</evidence>
<comment type="function">
    <text evidence="8">DNA-dependent RNA polymerase catalyzes the transcription of DNA into RNA using the four ribonucleoside triphosphates as substrates.</text>
</comment>
<dbReference type="GO" id="GO:0006351">
    <property type="term" value="P:DNA-templated transcription"/>
    <property type="evidence" value="ECO:0007669"/>
    <property type="project" value="UniProtKB-UniRule"/>
</dbReference>
<keyword evidence="2 12" id="KW-0934">Plastid</keyword>
<dbReference type="Pfam" id="PF04998">
    <property type="entry name" value="RNA_pol_Rpb1_5"/>
    <property type="match status" value="2"/>
</dbReference>
<dbReference type="SUPFAM" id="SSF64484">
    <property type="entry name" value="beta and beta-prime subunits of DNA dependent RNA-polymerase"/>
    <property type="match status" value="2"/>
</dbReference>
<dbReference type="RefSeq" id="XP_013906990.1">
    <property type="nucleotide sequence ID" value="NW_014013626.1"/>
</dbReference>
<dbReference type="GeneID" id="25734534"/>
<feature type="region of interest" description="Disordered" evidence="9">
    <location>
        <begin position="754"/>
        <end position="801"/>
    </location>
</feature>
<dbReference type="InterPro" id="IPR007083">
    <property type="entry name" value="RNA_pol_Rpb1_4"/>
</dbReference>
<dbReference type="CDD" id="cd02655">
    <property type="entry name" value="RNAP_beta'_C"/>
    <property type="match status" value="1"/>
</dbReference>
<dbReference type="InterPro" id="IPR042102">
    <property type="entry name" value="RNA_pol_Rpb1_3_sf"/>
</dbReference>
<keyword evidence="4 8" id="KW-0548">Nucleotidyltransferase</keyword>
<comment type="catalytic activity">
    <reaction evidence="8">
        <text>RNA(n) + a ribonucleoside 5'-triphosphate = RNA(n+1) + diphosphate</text>
        <dbReference type="Rhea" id="RHEA:21248"/>
        <dbReference type="Rhea" id="RHEA-COMP:14527"/>
        <dbReference type="Rhea" id="RHEA-COMP:17342"/>
        <dbReference type="ChEBI" id="CHEBI:33019"/>
        <dbReference type="ChEBI" id="CHEBI:61557"/>
        <dbReference type="ChEBI" id="CHEBI:140395"/>
        <dbReference type="EC" id="2.7.7.6"/>
    </reaction>
</comment>
<feature type="binding site" evidence="8">
    <location>
        <position position="324"/>
    </location>
    <ligand>
        <name>Zn(2+)</name>
        <dbReference type="ChEBI" id="CHEBI:29105"/>
    </ligand>
</feature>